<evidence type="ECO:0000313" key="7">
    <source>
        <dbReference type="EMBL" id="SFX33601.1"/>
    </source>
</evidence>
<dbReference type="GO" id="GO:0009977">
    <property type="term" value="F:proton motive force dependent protein transmembrane transporter activity"/>
    <property type="evidence" value="ECO:0007669"/>
    <property type="project" value="TreeGrafter"/>
</dbReference>
<comment type="function">
    <text evidence="5">Part of the twin-arginine translocation (Tat) system that transports large folded proteins containing a characteristic twin-arginine motif in their signal peptide across membranes. Together with TatB, TatC is part of a receptor directly interacting with Tat signal peptides.</text>
</comment>
<proteinExistence type="inferred from homology"/>
<dbReference type="EMBL" id="FPJW01000003">
    <property type="protein sequence ID" value="SFX33601.1"/>
    <property type="molecule type" value="Genomic_DNA"/>
</dbReference>
<dbReference type="PANTHER" id="PTHR30371">
    <property type="entry name" value="SEC-INDEPENDENT PROTEIN TRANSLOCASE PROTEIN TATC"/>
    <property type="match status" value="1"/>
</dbReference>
<dbReference type="GO" id="GO:0043953">
    <property type="term" value="P:protein transport by the Tat complex"/>
    <property type="evidence" value="ECO:0007669"/>
    <property type="project" value="UniProtKB-UniRule"/>
</dbReference>
<feature type="transmembrane region" description="Helical" evidence="5">
    <location>
        <begin position="135"/>
        <end position="160"/>
    </location>
</feature>
<feature type="transmembrane region" description="Helical" evidence="5">
    <location>
        <begin position="39"/>
        <end position="57"/>
    </location>
</feature>
<keyword evidence="4 5" id="KW-0472">Membrane</keyword>
<keyword evidence="5" id="KW-1003">Cell membrane</keyword>
<dbReference type="InterPro" id="IPR019820">
    <property type="entry name" value="Sec-indep_translocase_CS"/>
</dbReference>
<keyword evidence="5" id="KW-0653">Protein transport</keyword>
<evidence type="ECO:0000256" key="1">
    <source>
        <dbReference type="ARBA" id="ARBA00004141"/>
    </source>
</evidence>
<dbReference type="STRING" id="1122209.SAMN02745752_01341"/>
<dbReference type="HAMAP" id="MF_00902">
    <property type="entry name" value="TatC"/>
    <property type="match status" value="1"/>
</dbReference>
<name>A0A1K1W887_9GAMM</name>
<protein>
    <recommendedName>
        <fullName evidence="5">Sec-independent protein translocase protein TatC</fullName>
    </recommendedName>
</protein>
<evidence type="ECO:0000256" key="3">
    <source>
        <dbReference type="ARBA" id="ARBA00022989"/>
    </source>
</evidence>
<dbReference type="Pfam" id="PF00902">
    <property type="entry name" value="TatC"/>
    <property type="match status" value="1"/>
</dbReference>
<keyword evidence="2 5" id="KW-0812">Transmembrane</keyword>
<dbReference type="PROSITE" id="PS01218">
    <property type="entry name" value="TATC"/>
    <property type="match status" value="1"/>
</dbReference>
<dbReference type="NCBIfam" id="TIGR00945">
    <property type="entry name" value="tatC"/>
    <property type="match status" value="1"/>
</dbReference>
<feature type="transmembrane region" description="Helical" evidence="5">
    <location>
        <begin position="180"/>
        <end position="202"/>
    </location>
</feature>
<feature type="transmembrane region" description="Helical" evidence="5">
    <location>
        <begin position="237"/>
        <end position="255"/>
    </location>
</feature>
<dbReference type="GO" id="GO:0033281">
    <property type="term" value="C:TAT protein transport complex"/>
    <property type="evidence" value="ECO:0007669"/>
    <property type="project" value="UniProtKB-UniRule"/>
</dbReference>
<evidence type="ECO:0000256" key="2">
    <source>
        <dbReference type="ARBA" id="ARBA00022692"/>
    </source>
</evidence>
<dbReference type="Proteomes" id="UP000182350">
    <property type="component" value="Unassembled WGS sequence"/>
</dbReference>
<feature type="transmembrane region" description="Helical" evidence="5">
    <location>
        <begin position="93"/>
        <end position="114"/>
    </location>
</feature>
<keyword evidence="3 5" id="KW-1133">Transmembrane helix</keyword>
<sequence length="262" mass="29290">MSQMDQQPDRNPDQNMQEPVAPAGHAPLVEHLIELRDRLLRIVVSVLIVFLALFYFANDIYLFISEPLRAILPEGTNMIATEVASPFLTPFKLTLFTAFIVSVPYILYQIWSFIAPGLYEHEKKLAFPLLASSIILFYAGMAFAYYAVFPLLFAFFTAAAPEGVAVMTDINAYLSFVLKLFFAFGLAFEIPVATVLLVMAGVTSVETLSSKRMYVILGCFVVAMLLTPPDVFSQTLLAVPMWLLFEVGILISRLLPKRKAEE</sequence>
<gene>
    <name evidence="5" type="primary">tatC</name>
    <name evidence="7" type="ORF">SAMN02745752_01341</name>
</gene>
<comment type="subcellular location">
    <subcellularLocation>
        <location evidence="5">Cell membrane</location>
        <topology evidence="5">Multi-pass membrane protein</topology>
    </subcellularLocation>
    <subcellularLocation>
        <location evidence="1">Membrane</location>
        <topology evidence="1">Multi-pass membrane protein</topology>
    </subcellularLocation>
</comment>
<reference evidence="7 8" key="1">
    <citation type="submission" date="2016-11" db="EMBL/GenBank/DDBJ databases">
        <authorList>
            <person name="Jaros S."/>
            <person name="Januszkiewicz K."/>
            <person name="Wedrychowicz H."/>
        </authorList>
    </citation>
    <scope>NUCLEOTIDE SEQUENCE [LARGE SCALE GENOMIC DNA]</scope>
    <source>
        <strain evidence="7 8">DSM 21637</strain>
    </source>
</reference>
<evidence type="ECO:0000256" key="6">
    <source>
        <dbReference type="SAM" id="MobiDB-lite"/>
    </source>
</evidence>
<keyword evidence="5" id="KW-0813">Transport</keyword>
<organism evidence="7 8">
    <name type="scientific">Marinospirillum alkaliphilum DSM 21637</name>
    <dbReference type="NCBI Taxonomy" id="1122209"/>
    <lineage>
        <taxon>Bacteria</taxon>
        <taxon>Pseudomonadati</taxon>
        <taxon>Pseudomonadota</taxon>
        <taxon>Gammaproteobacteria</taxon>
        <taxon>Oceanospirillales</taxon>
        <taxon>Oceanospirillaceae</taxon>
        <taxon>Marinospirillum</taxon>
    </lineage>
</organism>
<dbReference type="AlphaFoldDB" id="A0A1K1W887"/>
<evidence type="ECO:0000256" key="4">
    <source>
        <dbReference type="ARBA" id="ARBA00023136"/>
    </source>
</evidence>
<feature type="transmembrane region" description="Helical" evidence="5">
    <location>
        <begin position="214"/>
        <end position="231"/>
    </location>
</feature>
<comment type="similarity">
    <text evidence="5">Belongs to the TatC family.</text>
</comment>
<dbReference type="GO" id="GO:0065002">
    <property type="term" value="P:intracellular protein transmembrane transport"/>
    <property type="evidence" value="ECO:0007669"/>
    <property type="project" value="TreeGrafter"/>
</dbReference>
<comment type="subunit">
    <text evidence="5">The Tat system comprises two distinct complexes: a TatABC complex, containing multiple copies of TatA, TatB and TatC subunits, and a separate TatA complex, containing only TatA subunits. Substrates initially bind to the TatABC complex, which probably triggers association of the separate TatA complex to form the active translocon.</text>
</comment>
<dbReference type="PANTHER" id="PTHR30371:SF0">
    <property type="entry name" value="SEC-INDEPENDENT PROTEIN TRANSLOCASE PROTEIN TATC, CHLOROPLASTIC-RELATED"/>
    <property type="match status" value="1"/>
</dbReference>
<feature type="region of interest" description="Disordered" evidence="6">
    <location>
        <begin position="1"/>
        <end position="20"/>
    </location>
</feature>
<dbReference type="InterPro" id="IPR002033">
    <property type="entry name" value="TatC"/>
</dbReference>
<dbReference type="PRINTS" id="PR01840">
    <property type="entry name" value="TATCFAMILY"/>
</dbReference>
<keyword evidence="5" id="KW-0811">Translocation</keyword>
<evidence type="ECO:0000313" key="8">
    <source>
        <dbReference type="Proteomes" id="UP000182350"/>
    </source>
</evidence>
<evidence type="ECO:0000256" key="5">
    <source>
        <dbReference type="HAMAP-Rule" id="MF_00902"/>
    </source>
</evidence>
<keyword evidence="8" id="KW-1185">Reference proteome</keyword>
<accession>A0A1K1W887</accession>